<protein>
    <submittedName>
        <fullName evidence="1">BPSL0067 family protein</fullName>
    </submittedName>
</protein>
<keyword evidence="2" id="KW-1185">Reference proteome</keyword>
<accession>A0ABR9G4X5</accession>
<comment type="caution">
    <text evidence="1">The sequence shown here is derived from an EMBL/GenBank/DDBJ whole genome shotgun (WGS) entry which is preliminary data.</text>
</comment>
<gene>
    <name evidence="1" type="ORF">IGX34_01830</name>
</gene>
<name>A0ABR9G4X5_9GAMM</name>
<dbReference type="NCBIfam" id="NF033857">
    <property type="entry name" value="BPSL0067_fam"/>
    <property type="match status" value="1"/>
</dbReference>
<dbReference type="InterPro" id="IPR047746">
    <property type="entry name" value="Dae2/Tae2-like"/>
</dbReference>
<reference evidence="1 2" key="1">
    <citation type="submission" date="2020-09" db="EMBL/GenBank/DDBJ databases">
        <title>Dyella sp. 7MK23 isolated from forest soil.</title>
        <authorList>
            <person name="Fu J."/>
        </authorList>
    </citation>
    <scope>NUCLEOTIDE SEQUENCE [LARGE SCALE GENOMIC DNA]</scope>
    <source>
        <strain evidence="1 2">7MK23</strain>
    </source>
</reference>
<proteinExistence type="predicted"/>
<dbReference type="Proteomes" id="UP000651010">
    <property type="component" value="Unassembled WGS sequence"/>
</dbReference>
<evidence type="ECO:0000313" key="2">
    <source>
        <dbReference type="Proteomes" id="UP000651010"/>
    </source>
</evidence>
<dbReference type="EMBL" id="JACZZA010000001">
    <property type="protein sequence ID" value="MBE1159104.1"/>
    <property type="molecule type" value="Genomic_DNA"/>
</dbReference>
<evidence type="ECO:0000313" key="1">
    <source>
        <dbReference type="EMBL" id="MBE1159104.1"/>
    </source>
</evidence>
<sequence length="131" mass="14513">MPYIADMRKTISMVQAGKLMGNGQCVSLIHAVTVIPPASTWRRGLQVKNSKNILRGTIIATFDRYGHYGNQTNGTSHAAIYLYQTPTGIVVIDQWKGHGSQKDHAPQQRTIHFDGLSSLPVNKGDNYYVVE</sequence>
<dbReference type="RefSeq" id="WP_192553948.1">
    <property type="nucleotide sequence ID" value="NZ_JACZZA010000001.1"/>
</dbReference>
<organism evidence="1 2">
    <name type="scientific">Dyella acidiphila</name>
    <dbReference type="NCBI Taxonomy" id="2775866"/>
    <lineage>
        <taxon>Bacteria</taxon>
        <taxon>Pseudomonadati</taxon>
        <taxon>Pseudomonadota</taxon>
        <taxon>Gammaproteobacteria</taxon>
        <taxon>Lysobacterales</taxon>
        <taxon>Rhodanobacteraceae</taxon>
        <taxon>Dyella</taxon>
    </lineage>
</organism>